<feature type="transmembrane region" description="Helical" evidence="1">
    <location>
        <begin position="442"/>
        <end position="462"/>
    </location>
</feature>
<accession>A0A8H7QX79</accession>
<keyword evidence="1" id="KW-0812">Transmembrane</keyword>
<keyword evidence="3" id="KW-1185">Reference proteome</keyword>
<evidence type="ECO:0000313" key="3">
    <source>
        <dbReference type="Proteomes" id="UP000603453"/>
    </source>
</evidence>
<comment type="caution">
    <text evidence="2">The sequence shown here is derived from an EMBL/GenBank/DDBJ whole genome shotgun (WGS) entry which is preliminary data.</text>
</comment>
<organism evidence="2 3">
    <name type="scientific">Mucor saturninus</name>
    <dbReference type="NCBI Taxonomy" id="64648"/>
    <lineage>
        <taxon>Eukaryota</taxon>
        <taxon>Fungi</taxon>
        <taxon>Fungi incertae sedis</taxon>
        <taxon>Mucoromycota</taxon>
        <taxon>Mucoromycotina</taxon>
        <taxon>Mucoromycetes</taxon>
        <taxon>Mucorales</taxon>
        <taxon>Mucorineae</taxon>
        <taxon>Mucoraceae</taxon>
        <taxon>Mucor</taxon>
    </lineage>
</organism>
<dbReference type="AlphaFoldDB" id="A0A8H7QX79"/>
<feature type="transmembrane region" description="Helical" evidence="1">
    <location>
        <begin position="145"/>
        <end position="171"/>
    </location>
</feature>
<keyword evidence="1" id="KW-1133">Transmembrane helix</keyword>
<gene>
    <name evidence="2" type="ORF">INT47_002295</name>
</gene>
<keyword evidence="1" id="KW-0472">Membrane</keyword>
<proteinExistence type="predicted"/>
<evidence type="ECO:0000256" key="1">
    <source>
        <dbReference type="SAM" id="Phobius"/>
    </source>
</evidence>
<evidence type="ECO:0000313" key="2">
    <source>
        <dbReference type="EMBL" id="KAG2200381.1"/>
    </source>
</evidence>
<sequence>MSVMTFAAKNQHEFEKDSDLESVESSSTLEDKPGSIGTFDFYIWSIIPVIGIIFCFIHTEQERFWTWTGDTANEAQSFESKVVVSVISTVISGCVLATLMKTISSISYTIIRHRGAHFAHLVTVIGGHSPGHLPMLITGKRWLSINLIILILIFGAVIKQLTFISMGVSYVSSGNETASFSVRNYSTCEATNITDAVNGYFPILALDALNILRNPNTSYTNEYYDRSIPADMIGESKFQRELPYSNVSCNIVKSQPNFEHSGPMISMIPSLKNPLLALSWAGYISVPYKDKYTYTMPKNYMNCTIYLGHATALTSCNRTLCHTERVSKIIPYDEEQVNGGFVDLLYKMFNITQPSGTVTRNSLMTWVAGGDWTKIYGFEEYISGESKQVITSRLEILGTVAARILCDYNNKDMTIEHPISLTYFQTYFQPFQYYTYHILWKWPFWMLAGFILVLWLASMVSLRITPESRVISVEWLLSQYLMREQLSYVSGSQLVKAHKGSIFKVVDSKEDAEIGSIVISKINPYDSKSRINILHKRRYQ</sequence>
<feature type="transmembrane region" description="Helical" evidence="1">
    <location>
        <begin position="41"/>
        <end position="59"/>
    </location>
</feature>
<name>A0A8H7QX79_9FUNG</name>
<dbReference type="Proteomes" id="UP000603453">
    <property type="component" value="Unassembled WGS sequence"/>
</dbReference>
<reference evidence="2" key="1">
    <citation type="submission" date="2020-12" db="EMBL/GenBank/DDBJ databases">
        <title>Metabolic potential, ecology and presence of endohyphal bacteria is reflected in genomic diversity of Mucoromycotina.</title>
        <authorList>
            <person name="Muszewska A."/>
            <person name="Okrasinska A."/>
            <person name="Steczkiewicz K."/>
            <person name="Drgas O."/>
            <person name="Orlowska M."/>
            <person name="Perlinska-Lenart U."/>
            <person name="Aleksandrzak-Piekarczyk T."/>
            <person name="Szatraj K."/>
            <person name="Zielenkiewicz U."/>
            <person name="Pilsyk S."/>
            <person name="Malc E."/>
            <person name="Mieczkowski P."/>
            <person name="Kruszewska J.S."/>
            <person name="Biernat P."/>
            <person name="Pawlowska J."/>
        </authorList>
    </citation>
    <scope>NUCLEOTIDE SEQUENCE</scope>
    <source>
        <strain evidence="2">WA0000017839</strain>
    </source>
</reference>
<dbReference type="EMBL" id="JAEPRD010000084">
    <property type="protein sequence ID" value="KAG2200381.1"/>
    <property type="molecule type" value="Genomic_DNA"/>
</dbReference>
<protein>
    <submittedName>
        <fullName evidence="2">Uncharacterized protein</fullName>
    </submittedName>
</protein>